<dbReference type="Pfam" id="PF14244">
    <property type="entry name" value="Retrotran_gag_3"/>
    <property type="match status" value="1"/>
</dbReference>
<dbReference type="AlphaFoldDB" id="A0A6L2NU49"/>
<name>A0A6L2NU49_TANCI</name>
<organism evidence="3">
    <name type="scientific">Tanacetum cinerariifolium</name>
    <name type="common">Dalmatian daisy</name>
    <name type="synonym">Chrysanthemum cinerariifolium</name>
    <dbReference type="NCBI Taxonomy" id="118510"/>
    <lineage>
        <taxon>Eukaryota</taxon>
        <taxon>Viridiplantae</taxon>
        <taxon>Streptophyta</taxon>
        <taxon>Embryophyta</taxon>
        <taxon>Tracheophyta</taxon>
        <taxon>Spermatophyta</taxon>
        <taxon>Magnoliopsida</taxon>
        <taxon>eudicotyledons</taxon>
        <taxon>Gunneridae</taxon>
        <taxon>Pentapetalae</taxon>
        <taxon>asterids</taxon>
        <taxon>campanulids</taxon>
        <taxon>Asterales</taxon>
        <taxon>Asteraceae</taxon>
        <taxon>Asteroideae</taxon>
        <taxon>Anthemideae</taxon>
        <taxon>Anthemidinae</taxon>
        <taxon>Tanacetum</taxon>
    </lineage>
</organism>
<dbReference type="InterPro" id="IPR029472">
    <property type="entry name" value="Copia-like_N"/>
</dbReference>
<feature type="domain" description="Retrotransposon Copia-like N-terminal" evidence="2">
    <location>
        <begin position="159"/>
        <end position="206"/>
    </location>
</feature>
<sequence>MQISERSSRTALDHFCQAVMEIYGPEFLRKPAMTDIEKLYRHHEEKHGFSEMLGSLDCTDWEWFDCSHAFIAQYVKRDHGSNPFILFEVVASQDLWIWHAFFSVAGSNNDINVLYQSPLFNDLKTGRAPEISFVAIMTGNEGDKGGSSMIDFSSPYYLHPSDSPKQPSINEVLTDGNYNDWAREMTNFLFAKNKTDFVDGTLKKPETLFSEYKSWMRCDAMIKGWLNTAMEKGIRDSVKYANTSSEIWSDLKERFGKERASYEELDWIGTVLGPEIEEDHAISHEEPELRSKGFELKQLISDENWQNAMQQEIKALKKNETWTLEELPDGKRAIYSKWVYKTKFKSNGDVERYKARLVAKGENFFCSLGKRNRVNACTAYMLYYLTIRRKFNFTSMIIYRMEEVINKCNGPMPFAILLTRLYNHILQTNPHAIVPLARFTFHERVMDPLDISRNHSKEKGKSVVASSLVTSFSPSPSDDNKGPSFLEFYDELSNNEDLTKAQREKIGMFKFLNRYVVTITKHLKKQK</sequence>
<dbReference type="InterPro" id="IPR006912">
    <property type="entry name" value="Harbinger_derived_prot"/>
</dbReference>
<feature type="domain" description="Reverse transcriptase Ty1/copia-type" evidence="1">
    <location>
        <begin position="319"/>
        <end position="361"/>
    </location>
</feature>
<dbReference type="Pfam" id="PF04827">
    <property type="entry name" value="Plant_tran"/>
    <property type="match status" value="1"/>
</dbReference>
<reference evidence="3" key="1">
    <citation type="journal article" date="2019" name="Sci. Rep.">
        <title>Draft genome of Tanacetum cinerariifolium, the natural source of mosquito coil.</title>
        <authorList>
            <person name="Yamashiro T."/>
            <person name="Shiraishi A."/>
            <person name="Satake H."/>
            <person name="Nakayama K."/>
        </authorList>
    </citation>
    <scope>NUCLEOTIDE SEQUENCE</scope>
</reference>
<protein>
    <submittedName>
        <fullName evidence="3">Putative Gag-polypeptide of LTR copia-type</fullName>
    </submittedName>
</protein>
<dbReference type="Pfam" id="PF07727">
    <property type="entry name" value="RVT_2"/>
    <property type="match status" value="1"/>
</dbReference>
<dbReference type="PANTHER" id="PTHR37610">
    <property type="entry name" value="CCHC-TYPE DOMAIN-CONTAINING PROTEIN"/>
    <property type="match status" value="1"/>
</dbReference>
<dbReference type="EMBL" id="BKCJ010010053">
    <property type="protein sequence ID" value="GEU89861.1"/>
    <property type="molecule type" value="Genomic_DNA"/>
</dbReference>
<evidence type="ECO:0000313" key="3">
    <source>
        <dbReference type="EMBL" id="GEU89861.1"/>
    </source>
</evidence>
<accession>A0A6L2NU49</accession>
<proteinExistence type="predicted"/>
<evidence type="ECO:0000259" key="2">
    <source>
        <dbReference type="Pfam" id="PF14244"/>
    </source>
</evidence>
<evidence type="ECO:0000259" key="1">
    <source>
        <dbReference type="Pfam" id="PF07727"/>
    </source>
</evidence>
<dbReference type="InterPro" id="IPR013103">
    <property type="entry name" value="RVT_2"/>
</dbReference>
<dbReference type="PANTHER" id="PTHR37610:SF98">
    <property type="entry name" value="TRANSCRIPTION FACTOR INTERACTOR AND REGULATOR CCHC(ZN) FAMILY"/>
    <property type="match status" value="1"/>
</dbReference>
<comment type="caution">
    <text evidence="3">The sequence shown here is derived from an EMBL/GenBank/DDBJ whole genome shotgun (WGS) entry which is preliminary data.</text>
</comment>
<gene>
    <name evidence="3" type="ORF">Tci_061839</name>
</gene>